<keyword evidence="6 8" id="KW-1133">Transmembrane helix</keyword>
<evidence type="ECO:0000256" key="1">
    <source>
        <dbReference type="ARBA" id="ARBA00004651"/>
    </source>
</evidence>
<accession>A0ABT9WM06</accession>
<evidence type="ECO:0000256" key="8">
    <source>
        <dbReference type="SAM" id="Phobius"/>
    </source>
</evidence>
<evidence type="ECO:0000256" key="7">
    <source>
        <dbReference type="ARBA" id="ARBA00023136"/>
    </source>
</evidence>
<feature type="transmembrane region" description="Helical" evidence="8">
    <location>
        <begin position="100"/>
        <end position="120"/>
    </location>
</feature>
<dbReference type="NCBIfam" id="TIGR03426">
    <property type="entry name" value="shape_MreD"/>
    <property type="match status" value="1"/>
</dbReference>
<keyword evidence="10" id="KW-1185">Reference proteome</keyword>
<proteinExistence type="inferred from homology"/>
<evidence type="ECO:0000313" key="10">
    <source>
        <dbReference type="Proteomes" id="UP001223586"/>
    </source>
</evidence>
<organism evidence="9 10">
    <name type="scientific">Bacillus chungangensis</name>
    <dbReference type="NCBI Taxonomy" id="587633"/>
    <lineage>
        <taxon>Bacteria</taxon>
        <taxon>Bacillati</taxon>
        <taxon>Bacillota</taxon>
        <taxon>Bacilli</taxon>
        <taxon>Bacillales</taxon>
        <taxon>Bacillaceae</taxon>
        <taxon>Bacillus</taxon>
    </lineage>
</organism>
<evidence type="ECO:0000256" key="5">
    <source>
        <dbReference type="ARBA" id="ARBA00022960"/>
    </source>
</evidence>
<keyword evidence="3" id="KW-1003">Cell membrane</keyword>
<protein>
    <submittedName>
        <fullName evidence="9">Rod shape-determining protein MreD</fullName>
    </submittedName>
</protein>
<comment type="similarity">
    <text evidence="2">Belongs to the MreD family.</text>
</comment>
<feature type="transmembrane region" description="Helical" evidence="8">
    <location>
        <begin position="58"/>
        <end position="88"/>
    </location>
</feature>
<dbReference type="RefSeq" id="WP_307225695.1">
    <property type="nucleotide sequence ID" value="NZ_JAUSTT010000001.1"/>
</dbReference>
<feature type="transmembrane region" description="Helical" evidence="8">
    <location>
        <begin position="140"/>
        <end position="158"/>
    </location>
</feature>
<evidence type="ECO:0000256" key="4">
    <source>
        <dbReference type="ARBA" id="ARBA00022692"/>
    </source>
</evidence>
<evidence type="ECO:0000256" key="3">
    <source>
        <dbReference type="ARBA" id="ARBA00022475"/>
    </source>
</evidence>
<comment type="caution">
    <text evidence="9">The sequence shown here is derived from an EMBL/GenBank/DDBJ whole genome shotgun (WGS) entry which is preliminary data.</text>
</comment>
<dbReference type="Proteomes" id="UP001223586">
    <property type="component" value="Unassembled WGS sequence"/>
</dbReference>
<name>A0ABT9WM06_9BACI</name>
<evidence type="ECO:0000256" key="6">
    <source>
        <dbReference type="ARBA" id="ARBA00022989"/>
    </source>
</evidence>
<keyword evidence="5" id="KW-0133">Cell shape</keyword>
<keyword evidence="7 8" id="KW-0472">Membrane</keyword>
<dbReference type="EMBL" id="JAUSTT010000001">
    <property type="protein sequence ID" value="MDQ0174322.1"/>
    <property type="molecule type" value="Genomic_DNA"/>
</dbReference>
<feature type="transmembrane region" description="Helical" evidence="8">
    <location>
        <begin position="6"/>
        <end position="26"/>
    </location>
</feature>
<comment type="subcellular location">
    <subcellularLocation>
        <location evidence="1">Cell membrane</location>
        <topology evidence="1">Multi-pass membrane protein</topology>
    </subcellularLocation>
</comment>
<feature type="transmembrane region" description="Helical" evidence="8">
    <location>
        <begin position="33"/>
        <end position="52"/>
    </location>
</feature>
<keyword evidence="4 8" id="KW-0812">Transmembrane</keyword>
<evidence type="ECO:0000313" key="9">
    <source>
        <dbReference type="EMBL" id="MDQ0174322.1"/>
    </source>
</evidence>
<dbReference type="Pfam" id="PF04093">
    <property type="entry name" value="MreD"/>
    <property type="match status" value="1"/>
</dbReference>
<gene>
    <name evidence="9" type="ORF">J2S08_000153</name>
</gene>
<evidence type="ECO:0000256" key="2">
    <source>
        <dbReference type="ARBA" id="ARBA00007776"/>
    </source>
</evidence>
<reference evidence="9 10" key="1">
    <citation type="submission" date="2023-07" db="EMBL/GenBank/DDBJ databases">
        <title>Genomic Encyclopedia of Type Strains, Phase IV (KMG-IV): sequencing the most valuable type-strain genomes for metagenomic binning, comparative biology and taxonomic classification.</title>
        <authorList>
            <person name="Goeker M."/>
        </authorList>
    </citation>
    <scope>NUCLEOTIDE SEQUENCE [LARGE SCALE GENOMIC DNA]</scope>
    <source>
        <strain evidence="9 10">DSM 23837</strain>
    </source>
</reference>
<dbReference type="InterPro" id="IPR007227">
    <property type="entry name" value="Cell_shape_determining_MreD"/>
</dbReference>
<sequence>MRRLIIPLLLIGCFIGESIFVEYFSLDAFSGHRIIVPHFLLVVLLLMTVYYFRNRTIAAAFLFGLFYDVYYTGILGVYLCLFPLSVYLTSKLMKMLQSNLLIVSIVTIINIAFIEVMVYQLNQLIFNVPMQWTEFGDLRLWPTLILNLVFFIIVAYPIKKQLLFLKKKEETS</sequence>